<dbReference type="AlphaFoldDB" id="A0A8H5CBH3"/>
<dbReference type="EMBL" id="JAACJM010000217">
    <property type="protein sequence ID" value="KAF5337492.1"/>
    <property type="molecule type" value="Genomic_DNA"/>
</dbReference>
<keyword evidence="3" id="KW-1185">Reference proteome</keyword>
<evidence type="ECO:0000313" key="2">
    <source>
        <dbReference type="EMBL" id="KAF5337492.1"/>
    </source>
</evidence>
<feature type="compositionally biased region" description="Basic and acidic residues" evidence="1">
    <location>
        <begin position="16"/>
        <end position="27"/>
    </location>
</feature>
<proteinExistence type="predicted"/>
<evidence type="ECO:0000256" key="1">
    <source>
        <dbReference type="SAM" id="MobiDB-lite"/>
    </source>
</evidence>
<gene>
    <name evidence="2" type="ORF">D9758_013590</name>
</gene>
<dbReference type="Proteomes" id="UP000559256">
    <property type="component" value="Unassembled WGS sequence"/>
</dbReference>
<reference evidence="2 3" key="1">
    <citation type="journal article" date="2020" name="ISME J.">
        <title>Uncovering the hidden diversity of litter-decomposition mechanisms in mushroom-forming fungi.</title>
        <authorList>
            <person name="Floudas D."/>
            <person name="Bentzer J."/>
            <person name="Ahren D."/>
            <person name="Johansson T."/>
            <person name="Persson P."/>
            <person name="Tunlid A."/>
        </authorList>
    </citation>
    <scope>NUCLEOTIDE SEQUENCE [LARGE SCALE GENOMIC DNA]</scope>
    <source>
        <strain evidence="2 3">CBS 291.85</strain>
    </source>
</reference>
<sequence>MIRVVSRPGVLEDSCPEDKKIISKPPDEPLADFGDGTNGIHVFSAANVHGLGISRLHWNGFTSIPRLWTSTLDIAEAPNIMRSQSSASDDMLPFLASMAHSFGSSALSDCTH</sequence>
<feature type="region of interest" description="Disordered" evidence="1">
    <location>
        <begin position="1"/>
        <end position="30"/>
    </location>
</feature>
<accession>A0A8H5CBH3</accession>
<protein>
    <submittedName>
        <fullName evidence="2">Uncharacterized protein</fullName>
    </submittedName>
</protein>
<evidence type="ECO:0000313" key="3">
    <source>
        <dbReference type="Proteomes" id="UP000559256"/>
    </source>
</evidence>
<name>A0A8H5CBH3_9AGAR</name>
<comment type="caution">
    <text evidence="2">The sequence shown here is derived from an EMBL/GenBank/DDBJ whole genome shotgun (WGS) entry which is preliminary data.</text>
</comment>
<organism evidence="2 3">
    <name type="scientific">Tetrapyrgos nigripes</name>
    <dbReference type="NCBI Taxonomy" id="182062"/>
    <lineage>
        <taxon>Eukaryota</taxon>
        <taxon>Fungi</taxon>
        <taxon>Dikarya</taxon>
        <taxon>Basidiomycota</taxon>
        <taxon>Agaricomycotina</taxon>
        <taxon>Agaricomycetes</taxon>
        <taxon>Agaricomycetidae</taxon>
        <taxon>Agaricales</taxon>
        <taxon>Marasmiineae</taxon>
        <taxon>Marasmiaceae</taxon>
        <taxon>Tetrapyrgos</taxon>
    </lineage>
</organism>